<sequence>MSRTKNIIRNTLAVVGAVTLILLICGIVYIFANTTKAERKFGVTIPKESTHEVMGFVYDVRSDFIINIPEDYINELSKSRPTYEEVVKKLGEPSGQYGFGICRAYWRIGERKYAEYVFMGDAPFLEIHEY</sequence>
<protein>
    <submittedName>
        <fullName evidence="2">Uncharacterized protein</fullName>
    </submittedName>
</protein>
<evidence type="ECO:0000313" key="2">
    <source>
        <dbReference type="EMBL" id="SFC22237.1"/>
    </source>
</evidence>
<dbReference type="Proteomes" id="UP000182192">
    <property type="component" value="Unassembled WGS sequence"/>
</dbReference>
<organism evidence="2 3">
    <name type="scientific">Ruminococcus albus</name>
    <dbReference type="NCBI Taxonomy" id="1264"/>
    <lineage>
        <taxon>Bacteria</taxon>
        <taxon>Bacillati</taxon>
        <taxon>Bacillota</taxon>
        <taxon>Clostridia</taxon>
        <taxon>Eubacteriales</taxon>
        <taxon>Oscillospiraceae</taxon>
        <taxon>Ruminococcus</taxon>
    </lineage>
</organism>
<feature type="transmembrane region" description="Helical" evidence="1">
    <location>
        <begin position="12"/>
        <end position="32"/>
    </location>
</feature>
<keyword evidence="1" id="KW-0812">Transmembrane</keyword>
<proteinExistence type="predicted"/>
<dbReference type="OrthoDB" id="1822483at2"/>
<evidence type="ECO:0000313" key="3">
    <source>
        <dbReference type="Proteomes" id="UP000182192"/>
    </source>
</evidence>
<gene>
    <name evidence="2" type="ORF">SAMN02910406_01343</name>
</gene>
<evidence type="ECO:0000256" key="1">
    <source>
        <dbReference type="SAM" id="Phobius"/>
    </source>
</evidence>
<keyword evidence="1" id="KW-0472">Membrane</keyword>
<accession>A0A1I1HE09</accession>
<dbReference type="EMBL" id="FOKQ01000009">
    <property type="protein sequence ID" value="SFC22237.1"/>
    <property type="molecule type" value="Genomic_DNA"/>
</dbReference>
<name>A0A1I1HE09_RUMAL</name>
<dbReference type="RefSeq" id="WP_074960772.1">
    <property type="nucleotide sequence ID" value="NZ_FOKQ01000009.1"/>
</dbReference>
<dbReference type="AlphaFoldDB" id="A0A1I1HE09"/>
<reference evidence="2 3" key="1">
    <citation type="submission" date="2016-10" db="EMBL/GenBank/DDBJ databases">
        <authorList>
            <person name="de Groot N.N."/>
        </authorList>
    </citation>
    <scope>NUCLEOTIDE SEQUENCE [LARGE SCALE GENOMIC DNA]</scope>
    <source>
        <strain evidence="2 3">AR67</strain>
    </source>
</reference>
<keyword evidence="1" id="KW-1133">Transmembrane helix</keyword>